<dbReference type="InParanoid" id="A0A1J7IPG2"/>
<evidence type="ECO:0000313" key="2">
    <source>
        <dbReference type="EMBL" id="OIW23009.1"/>
    </source>
</evidence>
<proteinExistence type="predicted"/>
<evidence type="ECO:0000256" key="1">
    <source>
        <dbReference type="SAM" id="SignalP"/>
    </source>
</evidence>
<keyword evidence="1" id="KW-0732">Signal</keyword>
<dbReference type="STRING" id="1408157.A0A1J7IPG2"/>
<organism evidence="2 3">
    <name type="scientific">Coniochaeta ligniaria NRRL 30616</name>
    <dbReference type="NCBI Taxonomy" id="1408157"/>
    <lineage>
        <taxon>Eukaryota</taxon>
        <taxon>Fungi</taxon>
        <taxon>Dikarya</taxon>
        <taxon>Ascomycota</taxon>
        <taxon>Pezizomycotina</taxon>
        <taxon>Sordariomycetes</taxon>
        <taxon>Sordariomycetidae</taxon>
        <taxon>Coniochaetales</taxon>
        <taxon>Coniochaetaceae</taxon>
        <taxon>Coniochaeta</taxon>
    </lineage>
</organism>
<sequence>MHSFLVSALLVGVPFVVGAPASPDVFARASLEERDSCHADNLLRLLRTPTNLPQALPFCSSYLHYPASTSVVSTVTPIVLSTTTATVSLTDVLTSTITSIDTAFSTETATAEATVTVTTQQIAVPVKKRTGPCVKKPLSETVLSSYDAAGISSACACLTIPISVSLTTATAPVQTQISSATATVETTTTAFETELTTTTLGTTVTTSTTSTATVGPPPVPTNFRLTGTNSTGAKIYFKQLKYGSLYDILATTTNASESETFHLDATNRLYYQSVQFSAPAFAFYSDPWANNNRVPATTSAAMFAFQTDRWLAASSSPVYRGFTWSIDPYSLELTQTSFPGVTLLLQSCRQLVGSGNNYQTVILIGQQLLTSSCSLIGSYLTVESV</sequence>
<feature type="signal peptide" evidence="1">
    <location>
        <begin position="1"/>
        <end position="18"/>
    </location>
</feature>
<gene>
    <name evidence="2" type="ORF">CONLIGDRAFT_650115</name>
</gene>
<protein>
    <submittedName>
        <fullName evidence="2">Uncharacterized protein</fullName>
    </submittedName>
</protein>
<name>A0A1J7IPG2_9PEZI</name>
<reference evidence="2 3" key="1">
    <citation type="submission" date="2016-10" db="EMBL/GenBank/DDBJ databases">
        <title>Draft genome sequence of Coniochaeta ligniaria NRRL30616, a lignocellulolytic fungus for bioabatement of inhibitors in plant biomass hydrolysates.</title>
        <authorList>
            <consortium name="DOE Joint Genome Institute"/>
            <person name="Jimenez D.J."/>
            <person name="Hector R.E."/>
            <person name="Riley R."/>
            <person name="Sun H."/>
            <person name="Grigoriev I.V."/>
            <person name="Van Elsas J.D."/>
            <person name="Nichols N.N."/>
        </authorList>
    </citation>
    <scope>NUCLEOTIDE SEQUENCE [LARGE SCALE GENOMIC DNA]</scope>
    <source>
        <strain evidence="2 3">NRRL 30616</strain>
    </source>
</reference>
<dbReference type="Proteomes" id="UP000182658">
    <property type="component" value="Unassembled WGS sequence"/>
</dbReference>
<accession>A0A1J7IPG2</accession>
<dbReference type="AlphaFoldDB" id="A0A1J7IPG2"/>
<dbReference type="EMBL" id="KV875109">
    <property type="protein sequence ID" value="OIW23009.1"/>
    <property type="molecule type" value="Genomic_DNA"/>
</dbReference>
<dbReference type="OrthoDB" id="10448953at2759"/>
<feature type="chain" id="PRO_5012995562" evidence="1">
    <location>
        <begin position="19"/>
        <end position="385"/>
    </location>
</feature>
<keyword evidence="3" id="KW-1185">Reference proteome</keyword>
<evidence type="ECO:0000313" key="3">
    <source>
        <dbReference type="Proteomes" id="UP000182658"/>
    </source>
</evidence>